<organism evidence="1 2">
    <name type="scientific">Staphylococcus phage CF5</name>
    <dbReference type="NCBI Taxonomy" id="3113739"/>
    <lineage>
        <taxon>Viruses</taxon>
        <taxon>Duplodnaviria</taxon>
        <taxon>Heunggongvirae</taxon>
        <taxon>Uroviricota</taxon>
        <taxon>Caudoviricetes</taxon>
        <taxon>Herelleviridae</taxon>
        <taxon>Twortvirinae</taxon>
        <taxon>Silviavirus</taxon>
    </lineage>
</organism>
<evidence type="ECO:0000313" key="1">
    <source>
        <dbReference type="EMBL" id="WRW34666.1"/>
    </source>
</evidence>
<dbReference type="EMBL" id="PP034390">
    <property type="protein sequence ID" value="WRW34666.1"/>
    <property type="molecule type" value="Genomic_DNA"/>
</dbReference>
<name>A0AAX4J7C1_9CAUD</name>
<dbReference type="Proteomes" id="UP001432109">
    <property type="component" value="Segment"/>
</dbReference>
<proteinExistence type="predicted"/>
<protein>
    <submittedName>
        <fullName evidence="1">Uncharacterized protein</fullName>
    </submittedName>
</protein>
<evidence type="ECO:0000313" key="2">
    <source>
        <dbReference type="Proteomes" id="UP001432109"/>
    </source>
</evidence>
<accession>A0AAX4J7C1</accession>
<sequence>MDRMIGEHKLTQDLRVGDKVEVYDAHKYKEYPNGSIELGEIITTGLVLKVNYSQNTGNGLLLLDSLEKELIIGEHNFKLISEGNLDDVYISMSKELINQKENELKTYLDLMKLLDEETITLDNEISKKVSEYNNKVRRYMSLRNVYMSKREERESLGYLKEYDLLKTPSAKKTLDVIEDDYEK</sequence>
<gene>
    <name evidence="1" type="ORF">CF5_0037</name>
</gene>
<reference evidence="1" key="1">
    <citation type="submission" date="2023-12" db="EMBL/GenBank/DDBJ databases">
        <title>Isolation and Characterisation of Novel Lytic Bacteriophages for therapeutic applications in Prosthetic Joint Infections.</title>
        <authorList>
            <person name="Burton N."/>
            <person name="Melo L.D.R."/>
            <person name="Pearce B."/>
            <person name="Tadesse M.D."/>
            <person name="Vryonis E."/>
            <person name="Sagona A."/>
        </authorList>
    </citation>
    <scope>NUCLEOTIDE SEQUENCE</scope>
</reference>